<protein>
    <submittedName>
        <fullName evidence="1">Uncharacterized protein</fullName>
    </submittedName>
</protein>
<dbReference type="Proteomes" id="UP000199766">
    <property type="component" value="Unassembled WGS sequence"/>
</dbReference>
<accession>A0A1H9NTP8</accession>
<reference evidence="1 2" key="1">
    <citation type="submission" date="2016-10" db="EMBL/GenBank/DDBJ databases">
        <authorList>
            <person name="de Groot N.N."/>
        </authorList>
    </citation>
    <scope>NUCLEOTIDE SEQUENCE [LARGE SCALE GENOMIC DNA]</scope>
    <source>
        <strain evidence="1 2">ATCC 35958</strain>
    </source>
</reference>
<dbReference type="STRING" id="180197.SAMN02982919_02330"/>
<keyword evidence="2" id="KW-1185">Reference proteome</keyword>
<evidence type="ECO:0000313" key="2">
    <source>
        <dbReference type="Proteomes" id="UP000199766"/>
    </source>
</evidence>
<organism evidence="1 2">
    <name type="scientific">Giesbergeria anulus</name>
    <dbReference type="NCBI Taxonomy" id="180197"/>
    <lineage>
        <taxon>Bacteria</taxon>
        <taxon>Pseudomonadati</taxon>
        <taxon>Pseudomonadota</taxon>
        <taxon>Betaproteobacteria</taxon>
        <taxon>Burkholderiales</taxon>
        <taxon>Comamonadaceae</taxon>
        <taxon>Giesbergeria</taxon>
    </lineage>
</organism>
<dbReference type="AlphaFoldDB" id="A0A1H9NTP8"/>
<name>A0A1H9NTP8_9BURK</name>
<sequence length="86" mass="9298">MSTDTSTPSDSAVQDELYAEIGRLPDLVAHLAIPLGYRLVPVRPSPAMIEAAKTVDYSDSPEETALNIYRAMLSAAPAHQPDPMPY</sequence>
<gene>
    <name evidence="1" type="ORF">SAMN02982919_02330</name>
</gene>
<proteinExistence type="predicted"/>
<dbReference type="RefSeq" id="WP_143059663.1">
    <property type="nucleotide sequence ID" value="NZ_FOGD01000007.1"/>
</dbReference>
<dbReference type="EMBL" id="FOGD01000007">
    <property type="protein sequence ID" value="SER38979.1"/>
    <property type="molecule type" value="Genomic_DNA"/>
</dbReference>
<evidence type="ECO:0000313" key="1">
    <source>
        <dbReference type="EMBL" id="SER38979.1"/>
    </source>
</evidence>